<dbReference type="PATRIC" id="fig|1396.535.peg.4201"/>
<organism evidence="1 2">
    <name type="scientific">Bacillus cereus</name>
    <dbReference type="NCBI Taxonomy" id="1396"/>
    <lineage>
        <taxon>Bacteria</taxon>
        <taxon>Bacillati</taxon>
        <taxon>Bacillota</taxon>
        <taxon>Bacilli</taxon>
        <taxon>Bacillales</taxon>
        <taxon>Bacillaceae</taxon>
        <taxon>Bacillus</taxon>
        <taxon>Bacillus cereus group</taxon>
    </lineage>
</organism>
<name>A0A162PHA7_BACCE</name>
<reference evidence="1 2" key="1">
    <citation type="submission" date="2015-09" db="EMBL/GenBank/DDBJ databases">
        <title>Bacillus cereus food isolates.</title>
        <authorList>
            <person name="Boekhorst J."/>
        </authorList>
    </citation>
    <scope>NUCLEOTIDE SEQUENCE [LARGE SCALE GENOMIC DNA]</scope>
    <source>
        <strain evidence="1 2">B4088</strain>
    </source>
</reference>
<evidence type="ECO:0000313" key="2">
    <source>
        <dbReference type="Proteomes" id="UP000076482"/>
    </source>
</evidence>
<protein>
    <submittedName>
        <fullName evidence="1">Uncharacterized protein</fullName>
    </submittedName>
</protein>
<dbReference type="EMBL" id="LJKE01000015">
    <property type="protein sequence ID" value="KZD71989.1"/>
    <property type="molecule type" value="Genomic_DNA"/>
</dbReference>
<accession>A0A162PHA7</accession>
<dbReference type="Proteomes" id="UP000076482">
    <property type="component" value="Unassembled WGS sequence"/>
</dbReference>
<proteinExistence type="predicted"/>
<dbReference type="AlphaFoldDB" id="A0A162PHA7"/>
<gene>
    <name evidence="1" type="ORF">B4088_0450</name>
</gene>
<comment type="caution">
    <text evidence="1">The sequence shown here is derived from an EMBL/GenBank/DDBJ whole genome shotgun (WGS) entry which is preliminary data.</text>
</comment>
<evidence type="ECO:0000313" key="1">
    <source>
        <dbReference type="EMBL" id="KZD71989.1"/>
    </source>
</evidence>
<sequence length="147" mass="17552">MERRRGVKNMNEKKFEFQSHEKYKLEISYRDIVNTSFINSEELGSMEEVRRNIEKFMSQKFLIGFTLEEIKVSVVIRWEEISGKSKKLTRISDFDKDIANLSDIKLHYKGAEKRLETEREIRNRIIDDSGDFMDMDYVKKIGHAFDD</sequence>